<dbReference type="Proteomes" id="UP000178912">
    <property type="component" value="Unassembled WGS sequence"/>
</dbReference>
<organism evidence="13 14">
    <name type="scientific">Rhynchosporium agropyri</name>
    <dbReference type="NCBI Taxonomy" id="914238"/>
    <lineage>
        <taxon>Eukaryota</taxon>
        <taxon>Fungi</taxon>
        <taxon>Dikarya</taxon>
        <taxon>Ascomycota</taxon>
        <taxon>Pezizomycotina</taxon>
        <taxon>Leotiomycetes</taxon>
        <taxon>Helotiales</taxon>
        <taxon>Ploettnerulaceae</taxon>
        <taxon>Rhynchosporium</taxon>
    </lineage>
</organism>
<dbReference type="GO" id="GO:0017005">
    <property type="term" value="F:3'-tyrosyl-DNA phosphodiesterase activity"/>
    <property type="evidence" value="ECO:0007669"/>
    <property type="project" value="EnsemblFungi"/>
</dbReference>
<evidence type="ECO:0000256" key="9">
    <source>
        <dbReference type="PIRSR" id="PIRSR610347-1"/>
    </source>
</evidence>
<dbReference type="CDD" id="cd09123">
    <property type="entry name" value="PLDc_Tdp1_2"/>
    <property type="match status" value="1"/>
</dbReference>
<dbReference type="FunFam" id="3.30.870.10:FF:000038">
    <property type="entry name" value="Probable tyrosyl-DNA phosphodiesterase"/>
    <property type="match status" value="1"/>
</dbReference>
<dbReference type="CDD" id="cd09194">
    <property type="entry name" value="PLDc_yTdp1_1"/>
    <property type="match status" value="1"/>
</dbReference>
<proteinExistence type="inferred from homology"/>
<evidence type="ECO:0000256" key="4">
    <source>
        <dbReference type="ARBA" id="ARBA00022763"/>
    </source>
</evidence>
<evidence type="ECO:0000256" key="3">
    <source>
        <dbReference type="ARBA" id="ARBA00022722"/>
    </source>
</evidence>
<protein>
    <submittedName>
        <fullName evidence="13">Related to TDP1 Tyr-DNA phosphodiesterase</fullName>
    </submittedName>
</protein>
<dbReference type="InterPro" id="IPR010347">
    <property type="entry name" value="Tdp1"/>
</dbReference>
<evidence type="ECO:0000256" key="12">
    <source>
        <dbReference type="SAM" id="MobiDB-lite"/>
    </source>
</evidence>
<dbReference type="GO" id="GO:0005634">
    <property type="term" value="C:nucleus"/>
    <property type="evidence" value="ECO:0007669"/>
    <property type="project" value="UniProtKB-SubCell"/>
</dbReference>
<dbReference type="AlphaFoldDB" id="A0A1E1L6L6"/>
<evidence type="ECO:0000256" key="5">
    <source>
        <dbReference type="ARBA" id="ARBA00022801"/>
    </source>
</evidence>
<feature type="region of interest" description="Disordered" evidence="12">
    <location>
        <begin position="1"/>
        <end position="53"/>
    </location>
</feature>
<dbReference type="GO" id="GO:0003697">
    <property type="term" value="F:single-stranded DNA binding"/>
    <property type="evidence" value="ECO:0007669"/>
    <property type="project" value="TreeGrafter"/>
</dbReference>
<dbReference type="GO" id="GO:0006284">
    <property type="term" value="P:base-excision repair"/>
    <property type="evidence" value="ECO:0007669"/>
    <property type="project" value="EnsemblFungi"/>
</dbReference>
<dbReference type="Pfam" id="PF06087">
    <property type="entry name" value="Tyr-DNA_phospho"/>
    <property type="match status" value="1"/>
</dbReference>
<keyword evidence="6" id="KW-0269">Exonuclease</keyword>
<dbReference type="EMBL" id="FJUX01000083">
    <property type="protein sequence ID" value="CZT06206.1"/>
    <property type="molecule type" value="Genomic_DNA"/>
</dbReference>
<dbReference type="GO" id="GO:0004527">
    <property type="term" value="F:exonuclease activity"/>
    <property type="evidence" value="ECO:0007669"/>
    <property type="project" value="UniProtKB-KW"/>
</dbReference>
<keyword evidence="14" id="KW-1185">Reference proteome</keyword>
<evidence type="ECO:0000256" key="7">
    <source>
        <dbReference type="ARBA" id="ARBA00023204"/>
    </source>
</evidence>
<name>A0A1E1L6L6_9HELO</name>
<accession>A0A1E1L6L6</accession>
<dbReference type="GO" id="GO:0006265">
    <property type="term" value="P:DNA topological change"/>
    <property type="evidence" value="ECO:0007669"/>
    <property type="project" value="EnsemblFungi"/>
</dbReference>
<evidence type="ECO:0000256" key="10">
    <source>
        <dbReference type="PIRSR" id="PIRSR610347-2"/>
    </source>
</evidence>
<keyword evidence="3" id="KW-0540">Nuclease</keyword>
<feature type="site" description="Interaction with DNA" evidence="11">
    <location>
        <position position="433"/>
    </location>
</feature>
<dbReference type="PANTHER" id="PTHR12415">
    <property type="entry name" value="TYROSYL-DNA PHOSPHODIESTERASE 1"/>
    <property type="match status" value="1"/>
</dbReference>
<feature type="compositionally biased region" description="Pro residues" evidence="12">
    <location>
        <begin position="1"/>
        <end position="10"/>
    </location>
</feature>
<evidence type="ECO:0000256" key="6">
    <source>
        <dbReference type="ARBA" id="ARBA00022839"/>
    </source>
</evidence>
<keyword evidence="7" id="KW-0234">DNA repair</keyword>
<sequence>MEGTSPSPPPSRKRRRLSSEDDLPNSHQRLPYSLTSSISPPPRRRNRMPEDQAPKVIKSPFQLTWIRDLPEACNKDAISLKDILGDPMISECWEFNYLHNLDFLMDAFDPDIRELVKVHVIHGFWKREDQSRLNLNEKATKYPNITLHTAYMPEMYGTHHTKMIVLLRHDDFAQIIIHTANMIPFDWTNMTQAVWISPFLPRLSPVSLSQDKTAGSFGSGTRFKLDFLNYLKAYDNNPKRVICKSLVAILEKHDFSAVRGALIGSVPGRHHIERDSQTCWGWAGLKSVLSSVPVQNRDGEIVIQISSIATLSEKWIENTLFDVMRTSKNILNSKSKFRIIFPTADEIRRSLNGYDSGSAIHTKIQSPAQAKQIRFLNPMLCHWAVDGEERLGAEPILDAGRKRAAPHIKTFIRFTDEKKSSIDWMLLTSANLSKQAWGEATNAGGDVRICSYELGVVVWPELFGEKSIMVPTFKTDTPASDAGKEGEVVIGARMPYDLPLVPYGKADLPWCATSSYKELDWKGESYGLE</sequence>
<dbReference type="OrthoDB" id="47785at2759"/>
<feature type="active site" description="Proton donor/acceptor" evidence="9">
    <location>
        <position position="407"/>
    </location>
</feature>
<reference evidence="14" key="1">
    <citation type="submission" date="2016-03" db="EMBL/GenBank/DDBJ databases">
        <authorList>
            <person name="Guldener U."/>
        </authorList>
    </citation>
    <scope>NUCLEOTIDE SEQUENCE [LARGE SCALE GENOMIC DNA]</scope>
    <source>
        <strain evidence="14">04CH-RAC-A.6.1</strain>
    </source>
</reference>
<evidence type="ECO:0000256" key="2">
    <source>
        <dbReference type="ARBA" id="ARBA00010205"/>
    </source>
</evidence>
<dbReference type="GO" id="GO:0106334">
    <property type="term" value="F:3'-deoxyribose phosphate lyase activity"/>
    <property type="evidence" value="ECO:0007669"/>
    <property type="project" value="EnsemblFungi"/>
</dbReference>
<feature type="binding site" evidence="10">
    <location>
        <position position="409"/>
    </location>
    <ligand>
        <name>substrate</name>
    </ligand>
</feature>
<keyword evidence="5" id="KW-0378">Hydrolase</keyword>
<keyword evidence="4" id="KW-0227">DNA damage</keyword>
<evidence type="ECO:0000313" key="13">
    <source>
        <dbReference type="EMBL" id="CZT06206.1"/>
    </source>
</evidence>
<dbReference type="SUPFAM" id="SSF56024">
    <property type="entry name" value="Phospholipase D/nuclease"/>
    <property type="match status" value="2"/>
</dbReference>
<keyword evidence="8" id="KW-0539">Nucleus</keyword>
<dbReference type="PANTHER" id="PTHR12415:SF0">
    <property type="entry name" value="TYROSYL-DNA PHOSPHODIESTERASE 1"/>
    <property type="match status" value="1"/>
</dbReference>
<evidence type="ECO:0000256" key="11">
    <source>
        <dbReference type="PIRSR" id="PIRSR610347-3"/>
    </source>
</evidence>
<evidence type="ECO:0000256" key="1">
    <source>
        <dbReference type="ARBA" id="ARBA00004123"/>
    </source>
</evidence>
<comment type="subcellular location">
    <subcellularLocation>
        <location evidence="1">Nucleus</location>
    </subcellularLocation>
</comment>
<evidence type="ECO:0000313" key="14">
    <source>
        <dbReference type="Proteomes" id="UP000178912"/>
    </source>
</evidence>
<dbReference type="Gene3D" id="3.30.870.10">
    <property type="entry name" value="Endonuclease Chain A"/>
    <property type="match status" value="2"/>
</dbReference>
<gene>
    <name evidence="13" type="ORF">RAG0_12024</name>
</gene>
<dbReference type="GO" id="GO:0003690">
    <property type="term" value="F:double-stranded DNA binding"/>
    <property type="evidence" value="ECO:0007669"/>
    <property type="project" value="TreeGrafter"/>
</dbReference>
<feature type="active site" description="Nucleophile" evidence="9">
    <location>
        <position position="160"/>
    </location>
</feature>
<evidence type="ECO:0000256" key="8">
    <source>
        <dbReference type="ARBA" id="ARBA00023242"/>
    </source>
</evidence>
<feature type="binding site" evidence="10">
    <location>
        <position position="162"/>
    </location>
    <ligand>
        <name>substrate</name>
    </ligand>
</feature>
<comment type="similarity">
    <text evidence="2">Belongs to the tyrosyl-DNA phosphodiesterase family.</text>
</comment>